<proteinExistence type="predicted"/>
<keyword evidence="1" id="KW-0646">Protease inhibitor</keyword>
<evidence type="ECO:0000313" key="3">
    <source>
        <dbReference type="Proteomes" id="UP000887572"/>
    </source>
</evidence>
<evidence type="ECO:0000256" key="2">
    <source>
        <dbReference type="SAM" id="SignalP"/>
    </source>
</evidence>
<dbReference type="AlphaFoldDB" id="A0A914I063"/>
<organism evidence="3 4">
    <name type="scientific">Globodera rostochiensis</name>
    <name type="common">Golden nematode worm</name>
    <name type="synonym">Heterodera rostochiensis</name>
    <dbReference type="NCBI Taxonomy" id="31243"/>
    <lineage>
        <taxon>Eukaryota</taxon>
        <taxon>Metazoa</taxon>
        <taxon>Ecdysozoa</taxon>
        <taxon>Nematoda</taxon>
        <taxon>Chromadorea</taxon>
        <taxon>Rhabditida</taxon>
        <taxon>Tylenchina</taxon>
        <taxon>Tylenchomorpha</taxon>
        <taxon>Tylenchoidea</taxon>
        <taxon>Heteroderidae</taxon>
        <taxon>Heteroderinae</taxon>
        <taxon>Globodera</taxon>
    </lineage>
</organism>
<name>A0A914I063_GLORO</name>
<keyword evidence="1" id="KW-0722">Serine protease inhibitor</keyword>
<dbReference type="Gene3D" id="2.10.25.10">
    <property type="entry name" value="Laminin"/>
    <property type="match status" value="1"/>
</dbReference>
<dbReference type="SUPFAM" id="SSF57567">
    <property type="entry name" value="Serine protease inhibitors"/>
    <property type="match status" value="1"/>
</dbReference>
<dbReference type="GO" id="GO:0004867">
    <property type="term" value="F:serine-type endopeptidase inhibitor activity"/>
    <property type="evidence" value="ECO:0007669"/>
    <property type="project" value="UniProtKB-KW"/>
</dbReference>
<dbReference type="Proteomes" id="UP000887572">
    <property type="component" value="Unplaced"/>
</dbReference>
<reference evidence="4" key="1">
    <citation type="submission" date="2022-11" db="UniProtKB">
        <authorList>
            <consortium name="WormBaseParasite"/>
        </authorList>
    </citation>
    <scope>IDENTIFICATION</scope>
</reference>
<feature type="chain" id="PRO_5037225886" evidence="2">
    <location>
        <begin position="22"/>
        <end position="157"/>
    </location>
</feature>
<keyword evidence="3" id="KW-1185">Reference proteome</keyword>
<evidence type="ECO:0000313" key="4">
    <source>
        <dbReference type="WBParaSite" id="Gr19_v10_g5681.t1"/>
    </source>
</evidence>
<sequence length="157" mass="17533">MTFISILAQSFLIIFSVFVIAQVEPPQQISPETPIVLSTTSTSSLRPGCPLGEELRICSFCDGTCRFPLPFCGFFCSLIPRCYCQWGHLRNRRGQCIPSDRCFSNKAAESYCCGTNRCLHCAVGYSCNVSSGQPFCRPHWYGIGLMSYDDETLEQGR</sequence>
<keyword evidence="2" id="KW-0732">Signal</keyword>
<accession>A0A914I063</accession>
<protein>
    <submittedName>
        <fullName evidence="4">Uncharacterized protein</fullName>
    </submittedName>
</protein>
<dbReference type="InterPro" id="IPR036084">
    <property type="entry name" value="Ser_inhib-like_sf"/>
</dbReference>
<feature type="signal peptide" evidence="2">
    <location>
        <begin position="1"/>
        <end position="21"/>
    </location>
</feature>
<dbReference type="CDD" id="cd19941">
    <property type="entry name" value="TIL"/>
    <property type="match status" value="1"/>
</dbReference>
<evidence type="ECO:0000256" key="1">
    <source>
        <dbReference type="ARBA" id="ARBA00022900"/>
    </source>
</evidence>
<dbReference type="WBParaSite" id="Gr19_v10_g5681.t1">
    <property type="protein sequence ID" value="Gr19_v10_g5681.t1"/>
    <property type="gene ID" value="Gr19_v10_g5681"/>
</dbReference>